<keyword evidence="3" id="KW-1185">Reference proteome</keyword>
<dbReference type="Gene3D" id="3.40.50.200">
    <property type="entry name" value="Peptidase S8/S53 domain"/>
    <property type="match status" value="1"/>
</dbReference>
<feature type="domain" description="Peptidase S8/S53" evidence="1">
    <location>
        <begin position="7"/>
        <end position="37"/>
    </location>
</feature>
<dbReference type="AlphaFoldDB" id="A0A498JIX5"/>
<evidence type="ECO:0000313" key="3">
    <source>
        <dbReference type="Proteomes" id="UP000290289"/>
    </source>
</evidence>
<accession>A0A498JIX5</accession>
<name>A0A498JIX5_MALDO</name>
<gene>
    <name evidence="2" type="ORF">DVH24_008359</name>
</gene>
<comment type="caution">
    <text evidence="2">The sequence shown here is derived from an EMBL/GenBank/DDBJ whole genome shotgun (WGS) entry which is preliminary data.</text>
</comment>
<dbReference type="SUPFAM" id="SSF52743">
    <property type="entry name" value="Subtilisin-like"/>
    <property type="match status" value="1"/>
</dbReference>
<evidence type="ECO:0000259" key="1">
    <source>
        <dbReference type="Pfam" id="PF00082"/>
    </source>
</evidence>
<dbReference type="GO" id="GO:0006508">
    <property type="term" value="P:proteolysis"/>
    <property type="evidence" value="ECO:0007669"/>
    <property type="project" value="InterPro"/>
</dbReference>
<evidence type="ECO:0000313" key="2">
    <source>
        <dbReference type="EMBL" id="RXH95859.1"/>
    </source>
</evidence>
<protein>
    <recommendedName>
        <fullName evidence="1">Peptidase S8/S53 domain-containing protein</fullName>
    </recommendedName>
</protein>
<dbReference type="EMBL" id="RDQH01000332">
    <property type="protein sequence ID" value="RXH95859.1"/>
    <property type="molecule type" value="Genomic_DNA"/>
</dbReference>
<dbReference type="InterPro" id="IPR000209">
    <property type="entry name" value="Peptidase_S8/S53_dom"/>
</dbReference>
<sequence length="73" mass="8000">MIRYGGHATPHIAGVVALLNSLHPDWSPDAMKSALVTIDPFGEPVFAEGAEQKVAYPFLLWRRLSEPEQGSEP</sequence>
<reference evidence="2 3" key="1">
    <citation type="submission" date="2018-10" db="EMBL/GenBank/DDBJ databases">
        <title>A high-quality apple genome assembly.</title>
        <authorList>
            <person name="Hu J."/>
        </authorList>
    </citation>
    <scope>NUCLEOTIDE SEQUENCE [LARGE SCALE GENOMIC DNA]</scope>
    <source>
        <strain evidence="3">cv. HFTH1</strain>
        <tissue evidence="2">Young leaf</tissue>
    </source>
</reference>
<organism evidence="2 3">
    <name type="scientific">Malus domestica</name>
    <name type="common">Apple</name>
    <name type="synonym">Pyrus malus</name>
    <dbReference type="NCBI Taxonomy" id="3750"/>
    <lineage>
        <taxon>Eukaryota</taxon>
        <taxon>Viridiplantae</taxon>
        <taxon>Streptophyta</taxon>
        <taxon>Embryophyta</taxon>
        <taxon>Tracheophyta</taxon>
        <taxon>Spermatophyta</taxon>
        <taxon>Magnoliopsida</taxon>
        <taxon>eudicotyledons</taxon>
        <taxon>Gunneridae</taxon>
        <taxon>Pentapetalae</taxon>
        <taxon>rosids</taxon>
        <taxon>fabids</taxon>
        <taxon>Rosales</taxon>
        <taxon>Rosaceae</taxon>
        <taxon>Amygdaloideae</taxon>
        <taxon>Maleae</taxon>
        <taxon>Malus</taxon>
    </lineage>
</organism>
<dbReference type="Pfam" id="PF00082">
    <property type="entry name" value="Peptidase_S8"/>
    <property type="match status" value="1"/>
</dbReference>
<dbReference type="InterPro" id="IPR036852">
    <property type="entry name" value="Peptidase_S8/S53_dom_sf"/>
</dbReference>
<dbReference type="Proteomes" id="UP000290289">
    <property type="component" value="Chromosome 6"/>
</dbReference>
<dbReference type="GO" id="GO:0004252">
    <property type="term" value="F:serine-type endopeptidase activity"/>
    <property type="evidence" value="ECO:0007669"/>
    <property type="project" value="InterPro"/>
</dbReference>
<proteinExistence type="predicted"/>